<sequence length="798" mass="92867">MESNQLNSPLNRKNSNEEDIEMESNQLNCQLNRKNSNEEDIEMEFSPLNKKNSNEEDIEVSSNLCSIESKENKDFELFFDFGEIDGKKYGRTEISGHFSLMNSYMKFVDIQKIDYKEEEDKLIDWVIKILKVTDGQRLRCIKNLKFTLLSMLTNPDIPPENLKLCSYSLVYSFLLNDIMENLNRTKQYEMKKEIARILILVIERNFTSLNGMPILNNPLLQPLCKAIMEMHQEVIKNDINLYYYISGMTNHVNAQINKTLYYNKIDDEIIKDKYKFMQTYSIFTSVWLEINLIIRGISLSEEIREHPFYKQICYESFLHTALINDIIFLKKKIDDEQIDNLVLIKCKKHSLWKSIQKVVKEINDLIIAIRDTTSKLSKYFFHDHNFNIFIKIIEFILDANVCWNVRVQSQIYKSENSQSTKQEAKMPAVEKSFLMNMNKSPIENAVFFFEYTGSILGFQSLIGKSRKLLNPTHIPYLELYSTSIIVDLLKGTQIHPRLLNHLQKFLAKECKLENYKLFKEKGKIQDELSLEYFLSYLCNLKTYNFFGLKGIIQDDVNTTALCASVLFGVLGENQVKAIAKQILQNVNEEGIIETYFPPRKGRENRIDPTVCASAMRLIYKVGYDKDAKKTENYLYYTLATKSYLEGSKYFPSPDTFLYYLYKAIILSKDALNKFGALLAVNVIDRLGTTNYPLDLAMRILIVEGLGLLKHEHMPEIINKEKQTLEKLQQKDGSWPIDALYKTGRSEIYFGSREISTAFSLKVLYVMKHADLIPHKPFLCDICQIIKEKKDKAPISNGN</sequence>
<reference evidence="1" key="1">
    <citation type="submission" date="2021-06" db="EMBL/GenBank/DDBJ databases">
        <authorList>
            <person name="Kallberg Y."/>
            <person name="Tangrot J."/>
            <person name="Rosling A."/>
        </authorList>
    </citation>
    <scope>NUCLEOTIDE SEQUENCE</scope>
    <source>
        <strain evidence="1">AU212A</strain>
    </source>
</reference>
<accession>A0ACA9K5R0</accession>
<evidence type="ECO:0000313" key="2">
    <source>
        <dbReference type="Proteomes" id="UP000789860"/>
    </source>
</evidence>
<comment type="caution">
    <text evidence="1">The sequence shown here is derived from an EMBL/GenBank/DDBJ whole genome shotgun (WGS) entry which is preliminary data.</text>
</comment>
<gene>
    <name evidence="1" type="ORF">SCALOS_LOCUS1305</name>
</gene>
<dbReference type="EMBL" id="CAJVPM010000873">
    <property type="protein sequence ID" value="CAG8453735.1"/>
    <property type="molecule type" value="Genomic_DNA"/>
</dbReference>
<dbReference type="Proteomes" id="UP000789860">
    <property type="component" value="Unassembled WGS sequence"/>
</dbReference>
<evidence type="ECO:0000313" key="1">
    <source>
        <dbReference type="EMBL" id="CAG8453735.1"/>
    </source>
</evidence>
<name>A0ACA9K5R0_9GLOM</name>
<proteinExistence type="predicted"/>
<keyword evidence="2" id="KW-1185">Reference proteome</keyword>
<protein>
    <submittedName>
        <fullName evidence="1">6996_t:CDS:1</fullName>
    </submittedName>
</protein>
<organism evidence="1 2">
    <name type="scientific">Scutellospora calospora</name>
    <dbReference type="NCBI Taxonomy" id="85575"/>
    <lineage>
        <taxon>Eukaryota</taxon>
        <taxon>Fungi</taxon>
        <taxon>Fungi incertae sedis</taxon>
        <taxon>Mucoromycota</taxon>
        <taxon>Glomeromycotina</taxon>
        <taxon>Glomeromycetes</taxon>
        <taxon>Diversisporales</taxon>
        <taxon>Gigasporaceae</taxon>
        <taxon>Scutellospora</taxon>
    </lineage>
</organism>